<dbReference type="OrthoDB" id="361494at2759"/>
<dbReference type="InterPro" id="IPR015943">
    <property type="entry name" value="WD40/YVTN_repeat-like_dom_sf"/>
</dbReference>
<dbReference type="PROSITE" id="PS00678">
    <property type="entry name" value="WD_REPEATS_1"/>
    <property type="match status" value="1"/>
</dbReference>
<dbReference type="PROSITE" id="PS50082">
    <property type="entry name" value="WD_REPEATS_2"/>
    <property type="match status" value="2"/>
</dbReference>
<evidence type="ECO:0000256" key="2">
    <source>
        <dbReference type="ARBA" id="ARBA00022737"/>
    </source>
</evidence>
<dbReference type="GO" id="GO:0043161">
    <property type="term" value="P:proteasome-mediated ubiquitin-dependent protein catabolic process"/>
    <property type="evidence" value="ECO:0007669"/>
    <property type="project" value="TreeGrafter"/>
</dbReference>
<keyword evidence="2" id="KW-0677">Repeat</keyword>
<feature type="non-terminal residue" evidence="4">
    <location>
        <position position="1"/>
    </location>
</feature>
<gene>
    <name evidence="4" type="primary">ERCC8</name>
</gene>
<dbReference type="PANTHER" id="PTHR46202">
    <property type="entry name" value="DNA EXCISION REPAIR PROTEIN ERCC-8"/>
    <property type="match status" value="1"/>
</dbReference>
<protein>
    <submittedName>
        <fullName evidence="4">DNA excision repair protein ERCC-8</fullName>
    </submittedName>
</protein>
<organism evidence="4">
    <name type="scientific">Hydra vulgaris</name>
    <name type="common">Hydra</name>
    <name type="synonym">Hydra attenuata</name>
    <dbReference type="NCBI Taxonomy" id="6087"/>
    <lineage>
        <taxon>Eukaryota</taxon>
        <taxon>Metazoa</taxon>
        <taxon>Cnidaria</taxon>
        <taxon>Hydrozoa</taxon>
        <taxon>Hydroidolina</taxon>
        <taxon>Anthoathecata</taxon>
        <taxon>Aplanulata</taxon>
        <taxon>Hydridae</taxon>
        <taxon>Hydra</taxon>
    </lineage>
</organism>
<feature type="repeat" description="WD" evidence="3">
    <location>
        <begin position="97"/>
        <end position="139"/>
    </location>
</feature>
<dbReference type="Gene3D" id="2.130.10.10">
    <property type="entry name" value="YVTN repeat-like/Quinoprotein amine dehydrogenase"/>
    <property type="match status" value="2"/>
</dbReference>
<dbReference type="InterPro" id="IPR036322">
    <property type="entry name" value="WD40_repeat_dom_sf"/>
</dbReference>
<dbReference type="InterPro" id="IPR042238">
    <property type="entry name" value="Rad28/ERCC8/Ckn1/ATCSA-1"/>
</dbReference>
<evidence type="ECO:0000256" key="1">
    <source>
        <dbReference type="ARBA" id="ARBA00022574"/>
    </source>
</evidence>
<dbReference type="GO" id="GO:0006283">
    <property type="term" value="P:transcription-coupled nucleotide-excision repair"/>
    <property type="evidence" value="ECO:0007669"/>
    <property type="project" value="InterPro"/>
</dbReference>
<name>T2MDR6_HYDVU</name>
<dbReference type="EMBL" id="HAAD01003984">
    <property type="protein sequence ID" value="CDG70216.1"/>
    <property type="molecule type" value="mRNA"/>
</dbReference>
<dbReference type="SUPFAM" id="SSF50978">
    <property type="entry name" value="WD40 repeat-like"/>
    <property type="match status" value="1"/>
</dbReference>
<feature type="repeat" description="WD" evidence="3">
    <location>
        <begin position="247"/>
        <end position="288"/>
    </location>
</feature>
<dbReference type="AlphaFoldDB" id="T2MDR6"/>
<accession>T2MDR6</accession>
<proteinExistence type="evidence at transcript level"/>
<evidence type="ECO:0000256" key="3">
    <source>
        <dbReference type="PROSITE-ProRule" id="PRU00221"/>
    </source>
</evidence>
<dbReference type="Pfam" id="PF00400">
    <property type="entry name" value="WD40"/>
    <property type="match status" value="2"/>
</dbReference>
<reference evidence="4" key="1">
    <citation type="journal article" date="2013" name="Genome Biol. Evol.">
        <title>Punctuated emergences of genetic and phenotypic innovations in eumetazoan, bilaterian, euteleostome, and hominidae ancestors.</title>
        <authorList>
            <person name="Wenger Y."/>
            <person name="Galliot B."/>
        </authorList>
    </citation>
    <scope>NUCLEOTIDE SEQUENCE</scope>
    <source>
        <tissue evidence="4">Whole animals</tissue>
    </source>
</reference>
<sequence>MIQRRIVSQDEMLLQQQLNGKKMHRQFCSLLFQYADVSFNDFELSPNSRVNWIDLENIESRFLLSSYGDGSIMIFDLFKPFDSHIYKNLAKIDRTVFGSHKMSVDCVQWYPQDTGMFVSCGADQTVRIWDTNEVQSCRSVLEELWSILLKLFNKCFSACWKAASVMPIFKNCREQSDSFNDCPISLLTIISKGSQTLNTCCVHIKVNVKIKDLNQVFVIKNNVLGEVYLWDIRKANSLLMKFSNGIKDAHNGAVNGLCFAQGGLYLITLSTDKTVGLWDFSNGTLAKTRYENVANDLCQPVRLSVTNCLQKDVVFVPSQETIKIFEIQSGKCTKTLSAHLMKTTSCDFNDNSMVKVSNLKKNYFNGPTMFTMRFCTLSKRERASLEDPHQIWQQYSIQGRI</sequence>
<evidence type="ECO:0000313" key="4">
    <source>
        <dbReference type="EMBL" id="CDG70216.1"/>
    </source>
</evidence>
<dbReference type="PANTHER" id="PTHR46202:SF1">
    <property type="entry name" value="DNA EXCISION REPAIR PROTEIN ERCC-8"/>
    <property type="match status" value="1"/>
</dbReference>
<dbReference type="SMART" id="SM00320">
    <property type="entry name" value="WD40"/>
    <property type="match status" value="3"/>
</dbReference>
<dbReference type="GO" id="GO:0031464">
    <property type="term" value="C:Cul4A-RING E3 ubiquitin ligase complex"/>
    <property type="evidence" value="ECO:0007669"/>
    <property type="project" value="TreeGrafter"/>
</dbReference>
<dbReference type="InterPro" id="IPR001680">
    <property type="entry name" value="WD40_rpt"/>
</dbReference>
<dbReference type="InterPro" id="IPR019775">
    <property type="entry name" value="WD40_repeat_CS"/>
</dbReference>
<keyword evidence="1 3" id="KW-0853">WD repeat</keyword>
<dbReference type="GO" id="GO:0000209">
    <property type="term" value="P:protein polyubiquitination"/>
    <property type="evidence" value="ECO:0007669"/>
    <property type="project" value="TreeGrafter"/>
</dbReference>
<dbReference type="PROSITE" id="PS50294">
    <property type="entry name" value="WD_REPEATS_REGION"/>
    <property type="match status" value="2"/>
</dbReference>
<dbReference type="GO" id="GO:0000109">
    <property type="term" value="C:nucleotide-excision repair complex"/>
    <property type="evidence" value="ECO:0007669"/>
    <property type="project" value="TreeGrafter"/>
</dbReference>